<dbReference type="SMART" id="SM00430">
    <property type="entry name" value="HOLI"/>
    <property type="match status" value="1"/>
</dbReference>
<evidence type="ECO:0000313" key="16">
    <source>
        <dbReference type="Proteomes" id="UP001175271"/>
    </source>
</evidence>
<keyword evidence="16" id="KW-1185">Reference proteome</keyword>
<dbReference type="Gene3D" id="3.30.50.10">
    <property type="entry name" value="Erythroid Transcription Factor GATA-1, subunit A"/>
    <property type="match status" value="1"/>
</dbReference>
<dbReference type="InterPro" id="IPR035500">
    <property type="entry name" value="NHR-like_dom_sf"/>
</dbReference>
<feature type="compositionally biased region" description="Polar residues" evidence="12">
    <location>
        <begin position="59"/>
        <end position="70"/>
    </location>
</feature>
<dbReference type="GO" id="GO:0008270">
    <property type="term" value="F:zinc ion binding"/>
    <property type="evidence" value="ECO:0007669"/>
    <property type="project" value="UniProtKB-KW"/>
</dbReference>
<feature type="compositionally biased region" description="Basic and acidic residues" evidence="12">
    <location>
        <begin position="192"/>
        <end position="201"/>
    </location>
</feature>
<feature type="region of interest" description="Disordered" evidence="12">
    <location>
        <begin position="1"/>
        <end position="21"/>
    </location>
</feature>
<evidence type="ECO:0000256" key="5">
    <source>
        <dbReference type="ARBA" id="ARBA00022833"/>
    </source>
</evidence>
<proteinExistence type="inferred from homology"/>
<dbReference type="InterPro" id="IPR000536">
    <property type="entry name" value="Nucl_hrmn_rcpt_lig-bd"/>
</dbReference>
<evidence type="ECO:0000256" key="3">
    <source>
        <dbReference type="ARBA" id="ARBA00022723"/>
    </source>
</evidence>
<sequence>MWRQPHVGARPLRSSVQHKKPSGVGASLRELCVDACSVLSATPADHVSPSKMLQPPPTSNSQGLASMEPSTASMANANPDFCVVCGDKAIGKHYGATSCNGCKGFFRRSVWQNLQYTCRFSRQCTIDKDHRNACRYCRLQKCLAEGMRPEAIQNERDRIGSTRRGEKRPYPPPLQPSGSPSLMMTMEESSDRDDSTPDDSKRTVEALLEIELRLQTVPTSESEKRSARQRTVNSMINWANQLAPLPELSFPDKVLLLKHASAPFGLLSTLQRSMTSAHILLPNDAYLSLTSIYNADAVAIVSRIFDELLSPLRRINLEQAEFAFLKAFVLLTPDVSGLSLPTQERLREARDSLSRALFAHLALTQSIADASVRQSNLLMLIPSIFTISQSITKNAYLGPLFGLSDQPGSAIPTDPSTLHSPEITRPVMPLNLSMSALPTTTVFNPVVSNPILLTVPTTLANLKHLYG</sequence>
<dbReference type="EMBL" id="JAUCMV010000001">
    <property type="protein sequence ID" value="KAK0422316.1"/>
    <property type="molecule type" value="Genomic_DNA"/>
</dbReference>
<comment type="similarity">
    <text evidence="2 11">Belongs to the nuclear hormone receptor family.</text>
</comment>
<dbReference type="PROSITE" id="PS51843">
    <property type="entry name" value="NR_LBD"/>
    <property type="match status" value="1"/>
</dbReference>
<keyword evidence="4 11" id="KW-0863">Zinc-finger</keyword>
<dbReference type="FunFam" id="3.30.50.10:FF:000030">
    <property type="entry name" value="Nuclear Hormone Receptor family"/>
    <property type="match status" value="1"/>
</dbReference>
<accession>A0AA39IDD1</accession>
<feature type="region of interest" description="Disordered" evidence="12">
    <location>
        <begin position="45"/>
        <end position="70"/>
    </location>
</feature>
<dbReference type="SMART" id="SM00399">
    <property type="entry name" value="ZnF_C4"/>
    <property type="match status" value="1"/>
</dbReference>
<dbReference type="PROSITE" id="PS51030">
    <property type="entry name" value="NUCLEAR_REC_DBD_2"/>
    <property type="match status" value="1"/>
</dbReference>
<feature type="domain" description="Nuclear receptor" evidence="13">
    <location>
        <begin position="79"/>
        <end position="154"/>
    </location>
</feature>
<feature type="region of interest" description="Disordered" evidence="12">
    <location>
        <begin position="153"/>
        <end position="201"/>
    </location>
</feature>
<evidence type="ECO:0000256" key="9">
    <source>
        <dbReference type="ARBA" id="ARBA00023170"/>
    </source>
</evidence>
<evidence type="ECO:0000256" key="12">
    <source>
        <dbReference type="SAM" id="MobiDB-lite"/>
    </source>
</evidence>
<dbReference type="CDD" id="cd06960">
    <property type="entry name" value="NR_DBD_HNF4A"/>
    <property type="match status" value="1"/>
</dbReference>
<dbReference type="Gene3D" id="1.10.565.10">
    <property type="entry name" value="Retinoid X Receptor"/>
    <property type="match status" value="1"/>
</dbReference>
<keyword evidence="10 11" id="KW-0539">Nucleus</keyword>
<dbReference type="SUPFAM" id="SSF57716">
    <property type="entry name" value="Glucocorticoid receptor-like (DNA-binding domain)"/>
    <property type="match status" value="1"/>
</dbReference>
<evidence type="ECO:0000256" key="7">
    <source>
        <dbReference type="ARBA" id="ARBA00023125"/>
    </source>
</evidence>
<keyword evidence="9 11" id="KW-0675">Receptor</keyword>
<evidence type="ECO:0000256" key="4">
    <source>
        <dbReference type="ARBA" id="ARBA00022771"/>
    </source>
</evidence>
<evidence type="ECO:0008006" key="17">
    <source>
        <dbReference type="Google" id="ProtNLM"/>
    </source>
</evidence>
<evidence type="ECO:0000256" key="6">
    <source>
        <dbReference type="ARBA" id="ARBA00023015"/>
    </source>
</evidence>
<comment type="subcellular location">
    <subcellularLocation>
        <location evidence="1 11">Nucleus</location>
    </subcellularLocation>
</comment>
<name>A0AA39IDD1_9BILA</name>
<dbReference type="Proteomes" id="UP001175271">
    <property type="component" value="Unassembled WGS sequence"/>
</dbReference>
<evidence type="ECO:0000313" key="15">
    <source>
        <dbReference type="EMBL" id="KAK0422316.1"/>
    </source>
</evidence>
<comment type="caution">
    <text evidence="15">The sequence shown here is derived from an EMBL/GenBank/DDBJ whole genome shotgun (WGS) entry which is preliminary data.</text>
</comment>
<dbReference type="InterPro" id="IPR001723">
    <property type="entry name" value="Nuclear_hrmn_rcpt"/>
</dbReference>
<dbReference type="GO" id="GO:0005634">
    <property type="term" value="C:nucleus"/>
    <property type="evidence" value="ECO:0007669"/>
    <property type="project" value="UniProtKB-SubCell"/>
</dbReference>
<dbReference type="InterPro" id="IPR049636">
    <property type="entry name" value="HNF4-like_DBD"/>
</dbReference>
<dbReference type="InterPro" id="IPR013088">
    <property type="entry name" value="Znf_NHR/GATA"/>
</dbReference>
<dbReference type="AlphaFoldDB" id="A0AA39IDD1"/>
<keyword evidence="5 11" id="KW-0862">Zinc</keyword>
<dbReference type="Pfam" id="PF00105">
    <property type="entry name" value="zf-C4"/>
    <property type="match status" value="1"/>
</dbReference>
<dbReference type="GO" id="GO:0000978">
    <property type="term" value="F:RNA polymerase II cis-regulatory region sequence-specific DNA binding"/>
    <property type="evidence" value="ECO:0007669"/>
    <property type="project" value="InterPro"/>
</dbReference>
<evidence type="ECO:0000256" key="10">
    <source>
        <dbReference type="ARBA" id="ARBA00023242"/>
    </source>
</evidence>
<dbReference type="InterPro" id="IPR001628">
    <property type="entry name" value="Znf_hrmn_rcpt"/>
</dbReference>
<keyword evidence="8 11" id="KW-0804">Transcription</keyword>
<feature type="compositionally biased region" description="Basic and acidic residues" evidence="12">
    <location>
        <begin position="153"/>
        <end position="169"/>
    </location>
</feature>
<dbReference type="Pfam" id="PF00104">
    <property type="entry name" value="Hormone_recep"/>
    <property type="match status" value="1"/>
</dbReference>
<dbReference type="PROSITE" id="PS00031">
    <property type="entry name" value="NUCLEAR_REC_DBD_1"/>
    <property type="match status" value="1"/>
</dbReference>
<evidence type="ECO:0000256" key="8">
    <source>
        <dbReference type="ARBA" id="ARBA00023163"/>
    </source>
</evidence>
<dbReference type="PRINTS" id="PR00047">
    <property type="entry name" value="STROIDFINGER"/>
</dbReference>
<evidence type="ECO:0000259" key="14">
    <source>
        <dbReference type="PROSITE" id="PS51843"/>
    </source>
</evidence>
<dbReference type="PANTHER" id="PTHR24083">
    <property type="entry name" value="NUCLEAR HORMONE RECEPTOR"/>
    <property type="match status" value="1"/>
</dbReference>
<dbReference type="PRINTS" id="PR00398">
    <property type="entry name" value="STRDHORMONER"/>
</dbReference>
<protein>
    <recommendedName>
        <fullName evidence="17">Nuclear receptor domain-containing protein</fullName>
    </recommendedName>
</protein>
<keyword evidence="7 11" id="KW-0238">DNA-binding</keyword>
<evidence type="ECO:0000256" key="11">
    <source>
        <dbReference type="RuleBase" id="RU004334"/>
    </source>
</evidence>
<evidence type="ECO:0000256" key="1">
    <source>
        <dbReference type="ARBA" id="ARBA00004123"/>
    </source>
</evidence>
<dbReference type="SUPFAM" id="SSF48508">
    <property type="entry name" value="Nuclear receptor ligand-binding domain"/>
    <property type="match status" value="1"/>
</dbReference>
<evidence type="ECO:0000256" key="2">
    <source>
        <dbReference type="ARBA" id="ARBA00005993"/>
    </source>
</evidence>
<evidence type="ECO:0000259" key="13">
    <source>
        <dbReference type="PROSITE" id="PS51030"/>
    </source>
</evidence>
<organism evidence="15 16">
    <name type="scientific">Steinernema hermaphroditum</name>
    <dbReference type="NCBI Taxonomy" id="289476"/>
    <lineage>
        <taxon>Eukaryota</taxon>
        <taxon>Metazoa</taxon>
        <taxon>Ecdysozoa</taxon>
        <taxon>Nematoda</taxon>
        <taxon>Chromadorea</taxon>
        <taxon>Rhabditida</taxon>
        <taxon>Tylenchina</taxon>
        <taxon>Panagrolaimomorpha</taxon>
        <taxon>Strongyloidoidea</taxon>
        <taxon>Steinernematidae</taxon>
        <taxon>Steinernema</taxon>
    </lineage>
</organism>
<keyword evidence="3 11" id="KW-0479">Metal-binding</keyword>
<dbReference type="GO" id="GO:0003700">
    <property type="term" value="F:DNA-binding transcription factor activity"/>
    <property type="evidence" value="ECO:0007669"/>
    <property type="project" value="InterPro"/>
</dbReference>
<dbReference type="CDD" id="cd06157">
    <property type="entry name" value="NR_LBD"/>
    <property type="match status" value="1"/>
</dbReference>
<feature type="domain" description="NR LBD" evidence="14">
    <location>
        <begin position="199"/>
        <end position="417"/>
    </location>
</feature>
<gene>
    <name evidence="15" type="ORF">QR680_007500</name>
</gene>
<keyword evidence="6 11" id="KW-0805">Transcription regulation</keyword>
<reference evidence="15" key="1">
    <citation type="submission" date="2023-06" db="EMBL/GenBank/DDBJ databases">
        <title>Genomic analysis of the entomopathogenic nematode Steinernema hermaphroditum.</title>
        <authorList>
            <person name="Schwarz E.M."/>
            <person name="Heppert J.K."/>
            <person name="Baniya A."/>
            <person name="Schwartz H.T."/>
            <person name="Tan C.-H."/>
            <person name="Antoshechkin I."/>
            <person name="Sternberg P.W."/>
            <person name="Goodrich-Blair H."/>
            <person name="Dillman A.R."/>
        </authorList>
    </citation>
    <scope>NUCLEOTIDE SEQUENCE</scope>
    <source>
        <strain evidence="15">PS9179</strain>
        <tissue evidence="15">Whole animal</tissue>
    </source>
</reference>
<dbReference type="InterPro" id="IPR050274">
    <property type="entry name" value="Nuclear_hormone_rcpt_NR2"/>
</dbReference>